<proteinExistence type="predicted"/>
<dbReference type="EMBL" id="VAHF01000034">
    <property type="protein sequence ID" value="TXG46644.1"/>
    <property type="molecule type" value="Genomic_DNA"/>
</dbReference>
<name>A0A5C7GPA9_9ROSI</name>
<keyword evidence="3" id="KW-1185">Reference proteome</keyword>
<reference evidence="3" key="1">
    <citation type="journal article" date="2019" name="Gigascience">
        <title>De novo genome assembly of the endangered Acer yangbiense, a plant species with extremely small populations endemic to Yunnan Province, China.</title>
        <authorList>
            <person name="Yang J."/>
            <person name="Wariss H.M."/>
            <person name="Tao L."/>
            <person name="Zhang R."/>
            <person name="Yun Q."/>
            <person name="Hollingsworth P."/>
            <person name="Dao Z."/>
            <person name="Luo G."/>
            <person name="Guo H."/>
            <person name="Ma Y."/>
            <person name="Sun W."/>
        </authorList>
    </citation>
    <scope>NUCLEOTIDE SEQUENCE [LARGE SCALE GENOMIC DNA]</scope>
    <source>
        <strain evidence="3">cv. Malutang</strain>
    </source>
</reference>
<sequence>MSDGGDKVTGKVKWSLGEDEEVEFVIESDGSRTKAADVARVDIWLGIVLRVAAVVVVEAGTLKVVDLMVEKEGEAMAVVAEGTTVVDLDILFLFLFPGFRREREREMMPLAKDLILLC</sequence>
<keyword evidence="1" id="KW-0812">Transmembrane</keyword>
<feature type="transmembrane region" description="Helical" evidence="1">
    <location>
        <begin position="43"/>
        <end position="65"/>
    </location>
</feature>
<comment type="caution">
    <text evidence="2">The sequence shown here is derived from an EMBL/GenBank/DDBJ whole genome shotgun (WGS) entry which is preliminary data.</text>
</comment>
<keyword evidence="1" id="KW-0472">Membrane</keyword>
<gene>
    <name evidence="2" type="ORF">EZV62_027856</name>
</gene>
<dbReference type="AlphaFoldDB" id="A0A5C7GPA9"/>
<accession>A0A5C7GPA9</accession>
<evidence type="ECO:0000313" key="2">
    <source>
        <dbReference type="EMBL" id="TXG46644.1"/>
    </source>
</evidence>
<evidence type="ECO:0000313" key="3">
    <source>
        <dbReference type="Proteomes" id="UP000323000"/>
    </source>
</evidence>
<organism evidence="2 3">
    <name type="scientific">Acer yangbiense</name>
    <dbReference type="NCBI Taxonomy" id="1000413"/>
    <lineage>
        <taxon>Eukaryota</taxon>
        <taxon>Viridiplantae</taxon>
        <taxon>Streptophyta</taxon>
        <taxon>Embryophyta</taxon>
        <taxon>Tracheophyta</taxon>
        <taxon>Spermatophyta</taxon>
        <taxon>Magnoliopsida</taxon>
        <taxon>eudicotyledons</taxon>
        <taxon>Gunneridae</taxon>
        <taxon>Pentapetalae</taxon>
        <taxon>rosids</taxon>
        <taxon>malvids</taxon>
        <taxon>Sapindales</taxon>
        <taxon>Sapindaceae</taxon>
        <taxon>Hippocastanoideae</taxon>
        <taxon>Acereae</taxon>
        <taxon>Acer</taxon>
    </lineage>
</organism>
<keyword evidence="1" id="KW-1133">Transmembrane helix</keyword>
<feature type="transmembrane region" description="Helical" evidence="1">
    <location>
        <begin position="77"/>
        <end position="99"/>
    </location>
</feature>
<dbReference type="Proteomes" id="UP000323000">
    <property type="component" value="Unassembled WGS sequence"/>
</dbReference>
<protein>
    <submittedName>
        <fullName evidence="2">Uncharacterized protein</fullName>
    </submittedName>
</protein>
<evidence type="ECO:0000256" key="1">
    <source>
        <dbReference type="SAM" id="Phobius"/>
    </source>
</evidence>